<evidence type="ECO:0000313" key="1">
    <source>
        <dbReference type="EMBL" id="SEI83046.1"/>
    </source>
</evidence>
<dbReference type="SMR" id="A0A1H6TUX4"/>
<organism evidence="1 2">
    <name type="scientific">Cyclobacterium xiamenense</name>
    <dbReference type="NCBI Taxonomy" id="1297121"/>
    <lineage>
        <taxon>Bacteria</taxon>
        <taxon>Pseudomonadati</taxon>
        <taxon>Bacteroidota</taxon>
        <taxon>Cytophagia</taxon>
        <taxon>Cytophagales</taxon>
        <taxon>Cyclobacteriaceae</taxon>
        <taxon>Cyclobacterium</taxon>
    </lineage>
</organism>
<sequence length="746" mass="84170">MEFAKEIERVLPNITRSDEPVRISGFHFESWDRLQQQLGVDRLDESCLFSDLSMGAWKGHWILHELCLQLGIDAYSYVQPLIGMEKEGEEYASVINRLIDNESIGDQNFLIAYESCKRILAEIQAKEIAWVLIVPPALGHSWEPENEILLRLLSQGLHGTSCQLGLLTFAGAVVPGDWQVSHAYPLGDYLPSAGSFPVAGLLDAGLLPRLQDRIPASSLRLAGGQLLIPPSARGKEWTDPAFFANALREQGGAAHLRVVFELQQLTSASDIAFLQWEASRRFSEGGYGIALRILESIRAEMRDALKLAGVVSQIQNIRIALMYFSAAAEEAAPEENLPEDYKASLYQSKAWGLVMTNRAQEAEPFFEKARSYLSKERFPRVYLYLLNISALNKLKTGELEQAFAFEKEIEATLAEQKAVDWHIRYINSINLARLYKKTGAYDLARTYYLKAFEVNNSLKVESDLLYANLCFAQLEERQENHKTAFIFWLRTCLHWLSNEAPEALAPRVAQAVLARVLSDRGGSVEAISAQLKQALLASAQRMHIRIEPWEGENYPSFCRIERAEEPPDIALGTAGIGVMASSNAGQSVYEGVHYRSLQALCYRVLCSLLPDLVGYRSIYTDSQFGNELPVSAKELIASCIRHRVGKVVFAEKKYSFSESEQMRFLMSSKVAICPAIASVDRQKDQIRVYFKRYRTPVLLSGLEKWVLENVHRYADVRQLHVAGNGEDRLFSVLRRLEEKRLITIYL</sequence>
<evidence type="ECO:0000313" key="2">
    <source>
        <dbReference type="Proteomes" id="UP000199403"/>
    </source>
</evidence>
<dbReference type="STRING" id="1416801.SAMN05192553_101461"/>
<keyword evidence="2" id="KW-1185">Reference proteome</keyword>
<dbReference type="EMBL" id="FNZH01000001">
    <property type="protein sequence ID" value="SEI83046.1"/>
    <property type="molecule type" value="Genomic_DNA"/>
</dbReference>
<name>A0A1H6TUX4_9BACT</name>
<dbReference type="OrthoDB" id="9554384at2"/>
<gene>
    <name evidence="1" type="ORF">SAMN05192553_101461</name>
</gene>
<accession>A0A1H6TUX4</accession>
<dbReference type="Gene3D" id="1.25.40.10">
    <property type="entry name" value="Tetratricopeptide repeat domain"/>
    <property type="match status" value="1"/>
</dbReference>
<dbReference type="InterPro" id="IPR011990">
    <property type="entry name" value="TPR-like_helical_dom_sf"/>
</dbReference>
<dbReference type="AlphaFoldDB" id="A0A1H6TUX4"/>
<proteinExistence type="predicted"/>
<protein>
    <recommendedName>
        <fullName evidence="3">Tetratricopeptide repeat-containing protein</fullName>
    </recommendedName>
</protein>
<evidence type="ECO:0008006" key="3">
    <source>
        <dbReference type="Google" id="ProtNLM"/>
    </source>
</evidence>
<dbReference type="Proteomes" id="UP000199403">
    <property type="component" value="Unassembled WGS sequence"/>
</dbReference>
<dbReference type="RefSeq" id="WP_092168897.1">
    <property type="nucleotide sequence ID" value="NZ_FNZH01000001.1"/>
</dbReference>
<reference evidence="2" key="1">
    <citation type="submission" date="2016-10" db="EMBL/GenBank/DDBJ databases">
        <authorList>
            <person name="Varghese N."/>
            <person name="Submissions S."/>
        </authorList>
    </citation>
    <scope>NUCLEOTIDE SEQUENCE [LARGE SCALE GENOMIC DNA]</scope>
    <source>
        <strain evidence="2">IBRC-M 10761</strain>
    </source>
</reference>
<dbReference type="SUPFAM" id="SSF48452">
    <property type="entry name" value="TPR-like"/>
    <property type="match status" value="1"/>
</dbReference>